<dbReference type="Pfam" id="PF07690">
    <property type="entry name" value="MFS_1"/>
    <property type="match status" value="1"/>
</dbReference>
<dbReference type="GO" id="GO:0061513">
    <property type="term" value="F:glucose 6-phosphate:phosphate antiporter activity"/>
    <property type="evidence" value="ECO:0007669"/>
    <property type="project" value="TreeGrafter"/>
</dbReference>
<feature type="transmembrane region" description="Helical" evidence="7">
    <location>
        <begin position="160"/>
        <end position="181"/>
    </location>
</feature>
<dbReference type="PANTHER" id="PTHR43826:SF9">
    <property type="entry name" value="PROTEIN, PUTATIVE-RELATED"/>
    <property type="match status" value="1"/>
</dbReference>
<dbReference type="EMBL" id="CP042374">
    <property type="protein sequence ID" value="QEA33460.1"/>
    <property type="molecule type" value="Genomic_DNA"/>
</dbReference>
<feature type="transmembrane region" description="Helical" evidence="7">
    <location>
        <begin position="325"/>
        <end position="345"/>
    </location>
</feature>
<keyword evidence="3" id="KW-0813">Transport</keyword>
<evidence type="ECO:0000259" key="8">
    <source>
        <dbReference type="PROSITE" id="PS50850"/>
    </source>
</evidence>
<sequence length="468" mass="51141">MKNFFALHHPNRINISVTDERKAWFGQFIKTFGVVFFIYLGMYLVRNNIKAATPLLVENGVITTTQMGVIGLAFSITYGIGKTLMSAFVDGQNAKRMISAFLMVSAFLSLLFGIALLTNNATTGILLALWGLNGLFQSPGGPASYSTISRWTPQTKRGRWLGFWNTSHNIGGGIAGILALWGANHLFGGNVAGMFIFPAVIVFIIGIAGLFIGHDEPEELGWDPAPIIFNEPQSVEDRQAATMSKGEILKQFVLKNPWVWLLAVANVFVYIVRIGIDNWAPLYSVQALHMNNGAAVATIFYFEMGALVGSLSWGWISDLLKGRRIMVALISIFLQFFVLHMYTVAHTETALFIALFIMGWLVFGPQLLIGVSVVGFVPKQALSVSNGLTGTFAYLFGDSLAKVGLGYIADPTAKGLHVFGTVLHGWQSTFIVMYAALVVAAILLIFVAIAEEHRIRHAAKEVQLASNK</sequence>
<dbReference type="InterPro" id="IPR000849">
    <property type="entry name" value="Sugar_P_transporter"/>
</dbReference>
<feature type="transmembrane region" description="Helical" evidence="7">
    <location>
        <begin position="187"/>
        <end position="212"/>
    </location>
</feature>
<protein>
    <submittedName>
        <fullName evidence="9">Hexose-6-phosphate:phosphate antiporter</fullName>
    </submittedName>
</protein>
<dbReference type="PANTHER" id="PTHR43826">
    <property type="entry name" value="GLUCOSE-6-PHOSPHATE EXCHANGER SLC37A4"/>
    <property type="match status" value="1"/>
</dbReference>
<organism evidence="9 10">
    <name type="scientific">Leuconostoc carnosum</name>
    <dbReference type="NCBI Taxonomy" id="1252"/>
    <lineage>
        <taxon>Bacteria</taxon>
        <taxon>Bacillati</taxon>
        <taxon>Bacillota</taxon>
        <taxon>Bacilli</taxon>
        <taxon>Lactobacillales</taxon>
        <taxon>Lactobacillaceae</taxon>
        <taxon>Leuconostoc</taxon>
    </lineage>
</organism>
<feature type="transmembrane region" description="Helical" evidence="7">
    <location>
        <begin position="65"/>
        <end position="85"/>
    </location>
</feature>
<feature type="domain" description="Major facilitator superfamily (MFS) profile" evidence="8">
    <location>
        <begin position="27"/>
        <end position="453"/>
    </location>
</feature>
<feature type="transmembrane region" description="Helical" evidence="7">
    <location>
        <begin position="28"/>
        <end position="45"/>
    </location>
</feature>
<dbReference type="AlphaFoldDB" id="A0AAE6IJH0"/>
<keyword evidence="4 7" id="KW-0812">Transmembrane</keyword>
<dbReference type="PROSITE" id="PS50850">
    <property type="entry name" value="MFS"/>
    <property type="match status" value="1"/>
</dbReference>
<keyword evidence="6 7" id="KW-0472">Membrane</keyword>
<reference evidence="9 10" key="1">
    <citation type="submission" date="2019-06" db="EMBL/GenBank/DDBJ databases">
        <title>Genome analyses of bacteria isolated from kimchi.</title>
        <authorList>
            <person name="Lee S."/>
            <person name="Ahn S."/>
            <person name="Roh S."/>
        </authorList>
    </citation>
    <scope>NUCLEOTIDE SEQUENCE [LARGE SCALE GENOMIC DNA]</scope>
    <source>
        <strain evidence="9 10">CBA3620</strain>
    </source>
</reference>
<dbReference type="NCBIfam" id="NF007107">
    <property type="entry name" value="PRK09556.1"/>
    <property type="match status" value="1"/>
</dbReference>
<evidence type="ECO:0000313" key="10">
    <source>
        <dbReference type="Proteomes" id="UP000321332"/>
    </source>
</evidence>
<dbReference type="InterPro" id="IPR036259">
    <property type="entry name" value="MFS_trans_sf"/>
</dbReference>
<evidence type="ECO:0000313" key="9">
    <source>
        <dbReference type="EMBL" id="QEA33460.1"/>
    </source>
</evidence>
<feature type="transmembrane region" description="Helical" evidence="7">
    <location>
        <begin position="388"/>
        <end position="409"/>
    </location>
</feature>
<dbReference type="Proteomes" id="UP000321332">
    <property type="component" value="Chromosome"/>
</dbReference>
<dbReference type="InterPro" id="IPR051337">
    <property type="entry name" value="OPA_Antiporter"/>
</dbReference>
<feature type="transmembrane region" description="Helical" evidence="7">
    <location>
        <begin position="258"/>
        <end position="276"/>
    </location>
</feature>
<dbReference type="InterPro" id="IPR021159">
    <property type="entry name" value="Sugar-P_transporter_CS"/>
</dbReference>
<feature type="transmembrane region" description="Helical" evidence="7">
    <location>
        <begin position="97"/>
        <end position="118"/>
    </location>
</feature>
<feature type="transmembrane region" description="Helical" evidence="7">
    <location>
        <begin position="351"/>
        <end position="376"/>
    </location>
</feature>
<comment type="subcellular location">
    <subcellularLocation>
        <location evidence="1">Cell membrane</location>
        <topology evidence="1">Multi-pass membrane protein</topology>
    </subcellularLocation>
</comment>
<evidence type="ECO:0000256" key="1">
    <source>
        <dbReference type="ARBA" id="ARBA00004651"/>
    </source>
</evidence>
<dbReference type="PIRSF" id="PIRSF002808">
    <property type="entry name" value="Hexose_phosphate_transp"/>
    <property type="match status" value="1"/>
</dbReference>
<evidence type="ECO:0000256" key="7">
    <source>
        <dbReference type="SAM" id="Phobius"/>
    </source>
</evidence>
<dbReference type="InterPro" id="IPR011701">
    <property type="entry name" value="MFS"/>
</dbReference>
<dbReference type="Gene3D" id="1.20.1250.20">
    <property type="entry name" value="MFS general substrate transporter like domains"/>
    <property type="match status" value="2"/>
</dbReference>
<evidence type="ECO:0000256" key="5">
    <source>
        <dbReference type="ARBA" id="ARBA00022989"/>
    </source>
</evidence>
<dbReference type="PROSITE" id="PS00942">
    <property type="entry name" value="GLPT"/>
    <property type="match status" value="1"/>
</dbReference>
<evidence type="ECO:0000256" key="6">
    <source>
        <dbReference type="ARBA" id="ARBA00023136"/>
    </source>
</evidence>
<feature type="transmembrane region" description="Helical" evidence="7">
    <location>
        <begin position="429"/>
        <end position="450"/>
    </location>
</feature>
<dbReference type="GO" id="GO:0005886">
    <property type="term" value="C:plasma membrane"/>
    <property type="evidence" value="ECO:0007669"/>
    <property type="project" value="UniProtKB-SubCell"/>
</dbReference>
<dbReference type="SUPFAM" id="SSF103473">
    <property type="entry name" value="MFS general substrate transporter"/>
    <property type="match status" value="1"/>
</dbReference>
<evidence type="ECO:0000256" key="3">
    <source>
        <dbReference type="ARBA" id="ARBA00022448"/>
    </source>
</evidence>
<dbReference type="RefSeq" id="WP_014973595.1">
    <property type="nucleotide sequence ID" value="NZ_CP042374.1"/>
</dbReference>
<feature type="transmembrane region" description="Helical" evidence="7">
    <location>
        <begin position="296"/>
        <end position="316"/>
    </location>
</feature>
<dbReference type="GO" id="GO:0035435">
    <property type="term" value="P:phosphate ion transmembrane transport"/>
    <property type="evidence" value="ECO:0007669"/>
    <property type="project" value="TreeGrafter"/>
</dbReference>
<accession>A0AAE6IJH0</accession>
<dbReference type="OMA" id="NAWFQGW"/>
<dbReference type="GeneID" id="61187012"/>
<comment type="similarity">
    <text evidence="2">Belongs to the major facilitator superfamily. Organophosphate:Pi antiporter (OPA) (TC 2.A.1.4) family.</text>
</comment>
<name>A0AAE6IJH0_LEUCA</name>
<proteinExistence type="inferred from homology"/>
<evidence type="ECO:0000256" key="2">
    <source>
        <dbReference type="ARBA" id="ARBA00009598"/>
    </source>
</evidence>
<dbReference type="InterPro" id="IPR020846">
    <property type="entry name" value="MFS_dom"/>
</dbReference>
<gene>
    <name evidence="9" type="primary">uhpT</name>
    <name evidence="9" type="ORF">FGL89_04580</name>
</gene>
<keyword evidence="5 7" id="KW-1133">Transmembrane helix</keyword>
<evidence type="ECO:0000256" key="4">
    <source>
        <dbReference type="ARBA" id="ARBA00022692"/>
    </source>
</evidence>